<dbReference type="NCBIfam" id="TIGR01203">
    <property type="entry name" value="HGPRTase"/>
    <property type="match status" value="1"/>
</dbReference>
<evidence type="ECO:0000256" key="14">
    <source>
        <dbReference type="ARBA" id="ARBA00049402"/>
    </source>
</evidence>
<keyword evidence="12 15" id="KW-0460">Magnesium</keyword>
<sequence>MKKIQIKDLTFELFISQADLNNRLKELGKRISLDFQGEELVLLGVLNGAFIVLADLAREIDLQLSCEFLKISSYSGTSTTGEVKSILGLSTDLKGKNVIVVEDIVDTGISMNYLISELSKHNPKRLAIATLLFKREAFRFNYRLDYVGFEIPNKFVVGFGLDYDGFGRNLPDLYQLSTT</sequence>
<dbReference type="AlphaFoldDB" id="A0A418PTD7"/>
<dbReference type="EMBL" id="QXML01000003">
    <property type="protein sequence ID" value="RIW16407.1"/>
    <property type="molecule type" value="Genomic_DNA"/>
</dbReference>
<dbReference type="PANTHER" id="PTHR43340">
    <property type="entry name" value="HYPOXANTHINE-GUANINE PHOSPHORIBOSYLTRANSFERASE"/>
    <property type="match status" value="1"/>
</dbReference>
<dbReference type="GO" id="GO:0052657">
    <property type="term" value="F:guanine phosphoribosyltransferase activity"/>
    <property type="evidence" value="ECO:0007669"/>
    <property type="project" value="RHEA"/>
</dbReference>
<comment type="caution">
    <text evidence="17">The sequence shown here is derived from an EMBL/GenBank/DDBJ whole genome shotgun (WGS) entry which is preliminary data.</text>
</comment>
<evidence type="ECO:0000256" key="11">
    <source>
        <dbReference type="ARBA" id="ARBA00022741"/>
    </source>
</evidence>
<dbReference type="RefSeq" id="WP_119477262.1">
    <property type="nucleotide sequence ID" value="NZ_QXML01000003.1"/>
</dbReference>
<dbReference type="SUPFAM" id="SSF53271">
    <property type="entry name" value="PRTase-like"/>
    <property type="match status" value="1"/>
</dbReference>
<keyword evidence="6 15" id="KW-0963">Cytoplasm</keyword>
<dbReference type="Gene3D" id="3.40.50.2020">
    <property type="match status" value="1"/>
</dbReference>
<evidence type="ECO:0000256" key="6">
    <source>
        <dbReference type="ARBA" id="ARBA00022490"/>
    </source>
</evidence>
<comment type="pathway">
    <text evidence="3 15">Purine metabolism; IMP biosynthesis via salvage pathway; IMP from hypoxanthine: step 1/1.</text>
</comment>
<keyword evidence="7 15" id="KW-0328">Glycosyltransferase</keyword>
<evidence type="ECO:0000256" key="5">
    <source>
        <dbReference type="ARBA" id="ARBA00011895"/>
    </source>
</evidence>
<dbReference type="InterPro" id="IPR005904">
    <property type="entry name" value="Hxn_phspho_trans"/>
</dbReference>
<evidence type="ECO:0000256" key="3">
    <source>
        <dbReference type="ARBA" id="ARBA00004669"/>
    </source>
</evidence>
<name>A0A418PTD7_9BACT</name>
<dbReference type="UniPathway" id="UPA00591">
    <property type="reaction ID" value="UER00648"/>
</dbReference>
<keyword evidence="11 15" id="KW-0547">Nucleotide-binding</keyword>
<evidence type="ECO:0000256" key="15">
    <source>
        <dbReference type="RuleBase" id="RU364099"/>
    </source>
</evidence>
<accession>A0A418PTD7</accession>
<comment type="similarity">
    <text evidence="4 15">Belongs to the purine/pyrimidine phosphoribosyltransferase family.</text>
</comment>
<dbReference type="GO" id="GO:0000287">
    <property type="term" value="F:magnesium ion binding"/>
    <property type="evidence" value="ECO:0007669"/>
    <property type="project" value="TreeGrafter"/>
</dbReference>
<dbReference type="OrthoDB" id="9802824at2"/>
<dbReference type="GO" id="GO:0032264">
    <property type="term" value="P:IMP salvage"/>
    <property type="evidence" value="ECO:0007669"/>
    <property type="project" value="UniProtKB-UniPathway"/>
</dbReference>
<comment type="catalytic activity">
    <reaction evidence="13">
        <text>GMP + diphosphate = guanine + 5-phospho-alpha-D-ribose 1-diphosphate</text>
        <dbReference type="Rhea" id="RHEA:25424"/>
        <dbReference type="ChEBI" id="CHEBI:16235"/>
        <dbReference type="ChEBI" id="CHEBI:33019"/>
        <dbReference type="ChEBI" id="CHEBI:58017"/>
        <dbReference type="ChEBI" id="CHEBI:58115"/>
        <dbReference type="EC" id="2.4.2.8"/>
    </reaction>
    <physiologicalReaction direction="right-to-left" evidence="13">
        <dbReference type="Rhea" id="RHEA:25426"/>
    </physiologicalReaction>
</comment>
<evidence type="ECO:0000256" key="8">
    <source>
        <dbReference type="ARBA" id="ARBA00022679"/>
    </source>
</evidence>
<protein>
    <recommendedName>
        <fullName evidence="5 15">Hypoxanthine phosphoribosyltransferase</fullName>
        <ecNumber evidence="5 15">2.4.2.8</ecNumber>
    </recommendedName>
</protein>
<keyword evidence="9 15" id="KW-0479">Metal-binding</keyword>
<evidence type="ECO:0000256" key="13">
    <source>
        <dbReference type="ARBA" id="ARBA00048811"/>
    </source>
</evidence>
<organism evidence="17 18">
    <name type="scientific">Algoriphagus lacus</name>
    <dbReference type="NCBI Taxonomy" id="2056311"/>
    <lineage>
        <taxon>Bacteria</taxon>
        <taxon>Pseudomonadati</taxon>
        <taxon>Bacteroidota</taxon>
        <taxon>Cytophagia</taxon>
        <taxon>Cytophagales</taxon>
        <taxon>Cyclobacteriaceae</taxon>
        <taxon>Algoriphagus</taxon>
    </lineage>
</organism>
<evidence type="ECO:0000313" key="18">
    <source>
        <dbReference type="Proteomes" id="UP000283522"/>
    </source>
</evidence>
<dbReference type="PANTHER" id="PTHR43340:SF1">
    <property type="entry name" value="HYPOXANTHINE PHOSPHORIBOSYLTRANSFERASE"/>
    <property type="match status" value="1"/>
</dbReference>
<comment type="cofactor">
    <cofactor evidence="1 15">
        <name>Mg(2+)</name>
        <dbReference type="ChEBI" id="CHEBI:18420"/>
    </cofactor>
</comment>
<dbReference type="GO" id="GO:0005829">
    <property type="term" value="C:cytosol"/>
    <property type="evidence" value="ECO:0007669"/>
    <property type="project" value="TreeGrafter"/>
</dbReference>
<keyword evidence="10 15" id="KW-0660">Purine salvage</keyword>
<dbReference type="Proteomes" id="UP000283522">
    <property type="component" value="Unassembled WGS sequence"/>
</dbReference>
<dbReference type="InterPro" id="IPR029057">
    <property type="entry name" value="PRTase-like"/>
</dbReference>
<reference evidence="17 18" key="1">
    <citation type="submission" date="2018-09" db="EMBL/GenBank/DDBJ databases">
        <authorList>
            <person name="Wang X."/>
            <person name="Du Z."/>
        </authorList>
    </citation>
    <scope>NUCLEOTIDE SEQUENCE [LARGE SCALE GENOMIC DNA]</scope>
    <source>
        <strain evidence="17 18">N3</strain>
    </source>
</reference>
<comment type="subcellular location">
    <subcellularLocation>
        <location evidence="2 15">Cytoplasm</location>
    </subcellularLocation>
</comment>
<dbReference type="CDD" id="cd06223">
    <property type="entry name" value="PRTases_typeI"/>
    <property type="match status" value="1"/>
</dbReference>
<dbReference type="GO" id="GO:0006166">
    <property type="term" value="P:purine ribonucleoside salvage"/>
    <property type="evidence" value="ECO:0007669"/>
    <property type="project" value="UniProtKB-KW"/>
</dbReference>
<keyword evidence="8 15" id="KW-0808">Transferase</keyword>
<keyword evidence="18" id="KW-1185">Reference proteome</keyword>
<comment type="catalytic activity">
    <reaction evidence="14">
        <text>IMP + diphosphate = hypoxanthine + 5-phospho-alpha-D-ribose 1-diphosphate</text>
        <dbReference type="Rhea" id="RHEA:17973"/>
        <dbReference type="ChEBI" id="CHEBI:17368"/>
        <dbReference type="ChEBI" id="CHEBI:33019"/>
        <dbReference type="ChEBI" id="CHEBI:58017"/>
        <dbReference type="ChEBI" id="CHEBI:58053"/>
        <dbReference type="EC" id="2.4.2.8"/>
    </reaction>
    <physiologicalReaction direction="right-to-left" evidence="14">
        <dbReference type="Rhea" id="RHEA:17975"/>
    </physiologicalReaction>
</comment>
<feature type="domain" description="Phosphoribosyltransferase" evidence="16">
    <location>
        <begin position="22"/>
        <end position="163"/>
    </location>
</feature>
<dbReference type="GO" id="GO:0032263">
    <property type="term" value="P:GMP salvage"/>
    <property type="evidence" value="ECO:0007669"/>
    <property type="project" value="TreeGrafter"/>
</dbReference>
<dbReference type="InterPro" id="IPR000836">
    <property type="entry name" value="PRTase_dom"/>
</dbReference>
<evidence type="ECO:0000256" key="4">
    <source>
        <dbReference type="ARBA" id="ARBA00008391"/>
    </source>
</evidence>
<proteinExistence type="inferred from homology"/>
<gene>
    <name evidence="17" type="primary">hpt</name>
    <name evidence="17" type="ORF">D0X99_08595</name>
</gene>
<dbReference type="GO" id="GO:0000166">
    <property type="term" value="F:nucleotide binding"/>
    <property type="evidence" value="ECO:0007669"/>
    <property type="project" value="UniProtKB-KW"/>
</dbReference>
<evidence type="ECO:0000256" key="2">
    <source>
        <dbReference type="ARBA" id="ARBA00004496"/>
    </source>
</evidence>
<evidence type="ECO:0000256" key="9">
    <source>
        <dbReference type="ARBA" id="ARBA00022723"/>
    </source>
</evidence>
<evidence type="ECO:0000256" key="12">
    <source>
        <dbReference type="ARBA" id="ARBA00022842"/>
    </source>
</evidence>
<evidence type="ECO:0000256" key="1">
    <source>
        <dbReference type="ARBA" id="ARBA00001946"/>
    </source>
</evidence>
<dbReference type="GO" id="GO:0046100">
    <property type="term" value="P:hypoxanthine metabolic process"/>
    <property type="evidence" value="ECO:0007669"/>
    <property type="project" value="TreeGrafter"/>
</dbReference>
<evidence type="ECO:0000256" key="10">
    <source>
        <dbReference type="ARBA" id="ARBA00022726"/>
    </source>
</evidence>
<dbReference type="GO" id="GO:0006178">
    <property type="term" value="P:guanine salvage"/>
    <property type="evidence" value="ECO:0007669"/>
    <property type="project" value="TreeGrafter"/>
</dbReference>
<evidence type="ECO:0000256" key="7">
    <source>
        <dbReference type="ARBA" id="ARBA00022676"/>
    </source>
</evidence>
<dbReference type="InterPro" id="IPR050408">
    <property type="entry name" value="HGPRT"/>
</dbReference>
<dbReference type="EC" id="2.4.2.8" evidence="5 15"/>
<dbReference type="GO" id="GO:0004422">
    <property type="term" value="F:hypoxanthine phosphoribosyltransferase activity"/>
    <property type="evidence" value="ECO:0007669"/>
    <property type="project" value="InterPro"/>
</dbReference>
<evidence type="ECO:0000313" key="17">
    <source>
        <dbReference type="EMBL" id="RIW16407.1"/>
    </source>
</evidence>
<dbReference type="Pfam" id="PF00156">
    <property type="entry name" value="Pribosyltran"/>
    <property type="match status" value="1"/>
</dbReference>
<evidence type="ECO:0000259" key="16">
    <source>
        <dbReference type="Pfam" id="PF00156"/>
    </source>
</evidence>